<dbReference type="InterPro" id="IPR007685">
    <property type="entry name" value="RelA_SpoT"/>
</dbReference>
<dbReference type="EMBL" id="KI271593">
    <property type="protein sequence ID" value="ERL64710.1"/>
    <property type="molecule type" value="Genomic_DNA"/>
</dbReference>
<comment type="pathway">
    <text evidence="1">Purine metabolism; ppGpp biosynthesis; ppGpp from GTP: step 1/2.</text>
</comment>
<dbReference type="InterPro" id="IPR043519">
    <property type="entry name" value="NT_sf"/>
</dbReference>
<dbReference type="eggNOG" id="COG2357">
    <property type="taxonomic scope" value="Bacteria"/>
</dbReference>
<dbReference type="HOGENOM" id="CLU_077095_0_0_9"/>
<dbReference type="UniPathway" id="UPA00908">
    <property type="reaction ID" value="UER00884"/>
</dbReference>
<dbReference type="Pfam" id="PF04607">
    <property type="entry name" value="RelA_SpoT"/>
    <property type="match status" value="1"/>
</dbReference>
<dbReference type="PANTHER" id="PTHR47837:SF2">
    <property type="entry name" value="GTP PYROPHOSPHOKINASE YWAC"/>
    <property type="match status" value="1"/>
</dbReference>
<evidence type="ECO:0000313" key="4">
    <source>
        <dbReference type="Proteomes" id="UP000030647"/>
    </source>
</evidence>
<dbReference type="SUPFAM" id="SSF81301">
    <property type="entry name" value="Nucleotidyltransferase"/>
    <property type="match status" value="1"/>
</dbReference>
<accession>U4TMQ5</accession>
<dbReference type="Gene3D" id="1.10.287.860">
    <property type="entry name" value="Nucleotidyltransferase"/>
    <property type="match status" value="1"/>
</dbReference>
<dbReference type="GO" id="GO:0015970">
    <property type="term" value="P:guanosine tetraphosphate biosynthetic process"/>
    <property type="evidence" value="ECO:0007669"/>
    <property type="project" value="UniProtKB-UniPathway"/>
</dbReference>
<dbReference type="STRING" id="1231336.L248_0629"/>
<dbReference type="Proteomes" id="UP000030647">
    <property type="component" value="Unassembled WGS sequence"/>
</dbReference>
<feature type="domain" description="RelA/SpoT" evidence="2">
    <location>
        <begin position="115"/>
        <end position="238"/>
    </location>
</feature>
<evidence type="ECO:0000256" key="1">
    <source>
        <dbReference type="ARBA" id="ARBA00004976"/>
    </source>
</evidence>
<sequence length="280" mass="32647">MSDGDWRQHALVLVFLSMQNSVFCPMYPLRLSSILRKKSEVSAMILERNNFFSLKQIETEARQFGLQDQFADFSRLLHLYELRQAGANEIGTKLENLDDDYAMTYDYNPIHHIEERTKSIHSLVEKMRRKDYEFSIENVEDHIFDIAGIRVVTNYIDDVYEIERSLVSQTDVTLVERKDYIAQPKPSGYRSLHIVVSVPVFQARGTYQVPVEVQIRSVGMDMWASLEHRLRYKTDMDPAEVEKHAQALVADAEELNQIELRMQGISKQLRETKGKNRSVR</sequence>
<proteinExistence type="predicted"/>
<dbReference type="AlphaFoldDB" id="U4TMQ5"/>
<dbReference type="SMART" id="SM00954">
    <property type="entry name" value="RelA_SpoT"/>
    <property type="match status" value="1"/>
</dbReference>
<evidence type="ECO:0000313" key="3">
    <source>
        <dbReference type="EMBL" id="ERL64710.1"/>
    </source>
</evidence>
<evidence type="ECO:0000259" key="2">
    <source>
        <dbReference type="SMART" id="SM00954"/>
    </source>
</evidence>
<dbReference type="PANTHER" id="PTHR47837">
    <property type="entry name" value="GTP PYROPHOSPHOKINASE YJBM"/>
    <property type="match status" value="1"/>
</dbReference>
<reference evidence="4" key="1">
    <citation type="journal article" date="2013" name="Genome Announc.">
        <title>Whole-Genome Sequencing of Lactobacillus shenzhenensis Strain LY-73T.</title>
        <authorList>
            <person name="Lin Z."/>
            <person name="Liu Z."/>
            <person name="Yang R."/>
            <person name="Zou Y."/>
            <person name="Wan D."/>
            <person name="Chen J."/>
            <person name="Guo M."/>
            <person name="Zhao J."/>
            <person name="Fang C."/>
            <person name="Yang R."/>
            <person name="Liu F."/>
        </authorList>
    </citation>
    <scope>NUCLEOTIDE SEQUENCE [LARGE SCALE GENOMIC DNA]</scope>
    <source>
        <strain evidence="4">LY-73</strain>
    </source>
</reference>
<name>U4TMQ5_9LACO</name>
<protein>
    <submittedName>
        <fullName evidence="3">RelA</fullName>
    </submittedName>
</protein>
<organism evidence="3 4">
    <name type="scientific">Schleiferilactobacillus shenzhenensis LY-73</name>
    <dbReference type="NCBI Taxonomy" id="1231336"/>
    <lineage>
        <taxon>Bacteria</taxon>
        <taxon>Bacillati</taxon>
        <taxon>Bacillota</taxon>
        <taxon>Bacilli</taxon>
        <taxon>Lactobacillales</taxon>
        <taxon>Lactobacillaceae</taxon>
        <taxon>Schleiferilactobacillus</taxon>
    </lineage>
</organism>
<dbReference type="Gene3D" id="3.30.460.10">
    <property type="entry name" value="Beta Polymerase, domain 2"/>
    <property type="match status" value="1"/>
</dbReference>
<dbReference type="CDD" id="cd05399">
    <property type="entry name" value="NT_Rel-Spo_like"/>
    <property type="match status" value="1"/>
</dbReference>
<keyword evidence="4" id="KW-1185">Reference proteome</keyword>
<dbReference type="InterPro" id="IPR052366">
    <property type="entry name" value="GTP_Pyrophosphokinase"/>
</dbReference>
<gene>
    <name evidence="3" type="primary">relA</name>
    <name evidence="3" type="ORF">L248_0629</name>
</gene>